<evidence type="ECO:0000313" key="2">
    <source>
        <dbReference type="EMBL" id="WMV19210.1"/>
    </source>
</evidence>
<name>A0AAF0TN12_SOLVR</name>
<proteinExistence type="predicted"/>
<reference evidence="2" key="1">
    <citation type="submission" date="2023-08" db="EMBL/GenBank/DDBJ databases">
        <title>A de novo genome assembly of Solanum verrucosum Schlechtendal, a Mexican diploid species geographically isolated from the other diploid A-genome species in potato relatives.</title>
        <authorList>
            <person name="Hosaka K."/>
        </authorList>
    </citation>
    <scope>NUCLEOTIDE SEQUENCE</scope>
    <source>
        <tissue evidence="2">Young leaves</tissue>
    </source>
</reference>
<dbReference type="PANTHER" id="PTHR46148">
    <property type="entry name" value="CHROMO DOMAIN-CONTAINING PROTEIN"/>
    <property type="match status" value="1"/>
</dbReference>
<keyword evidence="3" id="KW-1185">Reference proteome</keyword>
<dbReference type="PANTHER" id="PTHR46148:SF57">
    <property type="entry name" value="OS12G0499874 PROTEIN"/>
    <property type="match status" value="1"/>
</dbReference>
<dbReference type="Proteomes" id="UP001234989">
    <property type="component" value="Chromosome 3"/>
</dbReference>
<organism evidence="2 3">
    <name type="scientific">Solanum verrucosum</name>
    <dbReference type="NCBI Taxonomy" id="315347"/>
    <lineage>
        <taxon>Eukaryota</taxon>
        <taxon>Viridiplantae</taxon>
        <taxon>Streptophyta</taxon>
        <taxon>Embryophyta</taxon>
        <taxon>Tracheophyta</taxon>
        <taxon>Spermatophyta</taxon>
        <taxon>Magnoliopsida</taxon>
        <taxon>eudicotyledons</taxon>
        <taxon>Gunneridae</taxon>
        <taxon>Pentapetalae</taxon>
        <taxon>asterids</taxon>
        <taxon>lamiids</taxon>
        <taxon>Solanales</taxon>
        <taxon>Solanaceae</taxon>
        <taxon>Solanoideae</taxon>
        <taxon>Solaneae</taxon>
        <taxon>Solanum</taxon>
    </lineage>
</organism>
<sequence length="60" mass="6831">MRFEKKGKLSPRYVGSYLILRSIGNFANELELPTILASLHLVFLVSFVEKVCWRSDVDGS</sequence>
<feature type="domain" description="Tf2-1-like SH3-like" evidence="1">
    <location>
        <begin position="2"/>
        <end position="50"/>
    </location>
</feature>
<gene>
    <name evidence="2" type="ORF">MTR67_012595</name>
</gene>
<evidence type="ECO:0000259" key="1">
    <source>
        <dbReference type="Pfam" id="PF24626"/>
    </source>
</evidence>
<dbReference type="AlphaFoldDB" id="A0AAF0TN12"/>
<dbReference type="InterPro" id="IPR056924">
    <property type="entry name" value="SH3_Tf2-1"/>
</dbReference>
<dbReference type="Pfam" id="PF24626">
    <property type="entry name" value="SH3_Tf2-1"/>
    <property type="match status" value="1"/>
</dbReference>
<dbReference type="EMBL" id="CP133614">
    <property type="protein sequence ID" value="WMV19210.1"/>
    <property type="molecule type" value="Genomic_DNA"/>
</dbReference>
<evidence type="ECO:0000313" key="3">
    <source>
        <dbReference type="Proteomes" id="UP001234989"/>
    </source>
</evidence>
<accession>A0AAF0TN12</accession>
<protein>
    <recommendedName>
        <fullName evidence="1">Tf2-1-like SH3-like domain-containing protein</fullName>
    </recommendedName>
</protein>